<feature type="region of interest" description="Disordered" evidence="1">
    <location>
        <begin position="412"/>
        <end position="449"/>
    </location>
</feature>
<feature type="compositionally biased region" description="Low complexity" evidence="1">
    <location>
        <begin position="342"/>
        <end position="358"/>
    </location>
</feature>
<evidence type="ECO:0000313" key="3">
    <source>
        <dbReference type="Proteomes" id="UP000198914"/>
    </source>
</evidence>
<dbReference type="AlphaFoldDB" id="A0A1H3N3H5"/>
<feature type="compositionally biased region" description="Acidic residues" evidence="1">
    <location>
        <begin position="588"/>
        <end position="606"/>
    </location>
</feature>
<proteinExistence type="predicted"/>
<name>A0A1H3N3H5_9RHOB</name>
<feature type="compositionally biased region" description="Acidic residues" evidence="1">
    <location>
        <begin position="569"/>
        <end position="579"/>
    </location>
</feature>
<evidence type="ECO:0000313" key="2">
    <source>
        <dbReference type="EMBL" id="SDY83386.1"/>
    </source>
</evidence>
<keyword evidence="3" id="KW-1185">Reference proteome</keyword>
<accession>A0A1H3N3H5</accession>
<feature type="compositionally biased region" description="Acidic residues" evidence="1">
    <location>
        <begin position="197"/>
        <end position="222"/>
    </location>
</feature>
<feature type="region of interest" description="Disordered" evidence="1">
    <location>
        <begin position="119"/>
        <end position="259"/>
    </location>
</feature>
<gene>
    <name evidence="2" type="ORF">SAMN05444004_103259</name>
</gene>
<feature type="compositionally biased region" description="Acidic residues" evidence="1">
    <location>
        <begin position="176"/>
        <end position="190"/>
    </location>
</feature>
<feature type="compositionally biased region" description="Acidic residues" evidence="1">
    <location>
        <begin position="144"/>
        <end position="156"/>
    </location>
</feature>
<dbReference type="EMBL" id="FNPX01000003">
    <property type="protein sequence ID" value="SDY83386.1"/>
    <property type="molecule type" value="Genomic_DNA"/>
</dbReference>
<sequence>MVPANKILTVAYGTFSCTLEGFDDPFSTMTDIAEYFRDLAADDRFFGAEPPTPDMAMLRTIAETRAKHAVTAQSEDNGVTLRPSSVPAAAAMTAAFDANAATGEPSTALAVGMAGNAADAGRVDTSDIESPVPDSEGETPTMEAEAEVAPAEDDVASETVAHVASEAAADVASEAATDEIGPDEYEEDESASFFTDAAEEAAEEQSPEDSEDTTESIVEDDSVAAKLARIRGVVEADRQSDSTYAEDEHADDMMTTEPEMAEDTLAAAFAADALDDAPFAEVEGEAPIAEVENETPIFDEEDNTSDAIGSSDIWESDSDSEDAMADDLAGIFPAELDATGGDTVAAEATEDTVTTAPAEQEEPATGEAEITSEETADEDLSTEEDTADETLSPRQERRIRIRRVRQVQAEAEAAALAAAHAESRDDATDGMAIIDEYDDETGGGSDDDDLTIELASIEAGLTGEPTAGRTEDASEDDDLLAELAAIRADEVSAKTAQDTGDVDQDEEEDDFISSFLGYDADDAKFEAELASYVSVEDSTDVVEAGVMTEDDHSEEAVDETEETVVNAEAADDEPMEDELVDVKTAEQDATDEMPADDGENAREDEDDHTKDNHTVVPSAPDMERLFAATDSRLSGEDTSRRHANISHLKAAVAARRADGPVEEKAETETDVYRADLASTVRPRRNAPSVEARTPRPERPAPLVLVSEQRVTETPAADVAPVQPRRAPRTAEVEERDEALAGAEDFEAFATDVGASDLSDILEAAAVYSTKIMGQDSFSRPRLLHLAAEAVEDMSREDGLRGFGQLLRDGTIRKVSRGVFALAADSRYTEEAERRVG</sequence>
<protein>
    <recommendedName>
        <fullName evidence="4">Lipoprotein</fullName>
    </recommendedName>
</protein>
<dbReference type="Proteomes" id="UP000198914">
    <property type="component" value="Unassembled WGS sequence"/>
</dbReference>
<feature type="compositionally biased region" description="Acidic residues" evidence="1">
    <location>
        <begin position="314"/>
        <end position="325"/>
    </location>
</feature>
<dbReference type="PROSITE" id="PS51257">
    <property type="entry name" value="PROKAR_LIPOPROTEIN"/>
    <property type="match status" value="1"/>
</dbReference>
<evidence type="ECO:0008006" key="4">
    <source>
        <dbReference type="Google" id="ProtNLM"/>
    </source>
</evidence>
<feature type="region of interest" description="Disordered" evidence="1">
    <location>
        <begin position="549"/>
        <end position="623"/>
    </location>
</feature>
<feature type="compositionally biased region" description="Acidic residues" evidence="1">
    <location>
        <begin position="359"/>
        <end position="388"/>
    </location>
</feature>
<feature type="compositionally biased region" description="Acidic residues" evidence="1">
    <location>
        <begin position="291"/>
        <end position="304"/>
    </location>
</feature>
<feature type="compositionally biased region" description="Acidic residues" evidence="1">
    <location>
        <begin position="551"/>
        <end position="562"/>
    </location>
</feature>
<feature type="region of interest" description="Disordered" evidence="1">
    <location>
        <begin position="651"/>
        <end position="736"/>
    </location>
</feature>
<organism evidence="2 3">
    <name type="scientific">Jannaschia faecimaris</name>
    <dbReference type="NCBI Taxonomy" id="1244108"/>
    <lineage>
        <taxon>Bacteria</taxon>
        <taxon>Pseudomonadati</taxon>
        <taxon>Pseudomonadota</taxon>
        <taxon>Alphaproteobacteria</taxon>
        <taxon>Rhodobacterales</taxon>
        <taxon>Roseobacteraceae</taxon>
        <taxon>Jannaschia</taxon>
    </lineage>
</organism>
<reference evidence="3" key="1">
    <citation type="submission" date="2016-10" db="EMBL/GenBank/DDBJ databases">
        <authorList>
            <person name="Varghese N."/>
            <person name="Submissions S."/>
        </authorList>
    </citation>
    <scope>NUCLEOTIDE SEQUENCE [LARGE SCALE GENOMIC DNA]</scope>
    <source>
        <strain evidence="3">DSM 100420</strain>
    </source>
</reference>
<feature type="region of interest" description="Disordered" evidence="1">
    <location>
        <begin position="284"/>
        <end position="399"/>
    </location>
</feature>
<feature type="compositionally biased region" description="Basic and acidic residues" evidence="1">
    <location>
        <begin position="655"/>
        <end position="673"/>
    </location>
</feature>
<dbReference type="STRING" id="1244108.SAMN05444004_103259"/>
<feature type="compositionally biased region" description="Acidic residues" evidence="1">
    <location>
        <begin position="435"/>
        <end position="449"/>
    </location>
</feature>
<feature type="compositionally biased region" description="Low complexity" evidence="1">
    <location>
        <begin position="157"/>
        <end position="175"/>
    </location>
</feature>
<evidence type="ECO:0000256" key="1">
    <source>
        <dbReference type="SAM" id="MobiDB-lite"/>
    </source>
</evidence>